<dbReference type="AlphaFoldDB" id="A0A183PTS3"/>
<dbReference type="Proteomes" id="UP000269396">
    <property type="component" value="Unassembled WGS sequence"/>
</dbReference>
<feature type="region of interest" description="Disordered" evidence="1">
    <location>
        <begin position="1"/>
        <end position="36"/>
    </location>
</feature>
<dbReference type="EMBL" id="UZAL01039220">
    <property type="protein sequence ID" value="VDP75092.1"/>
    <property type="molecule type" value="Genomic_DNA"/>
</dbReference>
<evidence type="ECO:0000313" key="2">
    <source>
        <dbReference type="EMBL" id="VDP75092.1"/>
    </source>
</evidence>
<feature type="compositionally biased region" description="Polar residues" evidence="1">
    <location>
        <begin position="25"/>
        <end position="36"/>
    </location>
</feature>
<keyword evidence="3" id="KW-1185">Reference proteome</keyword>
<proteinExistence type="predicted"/>
<accession>A0A183PTS3</accession>
<name>A0A183PTS3_9TREM</name>
<reference evidence="2 3" key="1">
    <citation type="submission" date="2018-11" db="EMBL/GenBank/DDBJ databases">
        <authorList>
            <consortium name="Pathogen Informatics"/>
        </authorList>
    </citation>
    <scope>NUCLEOTIDE SEQUENCE [LARGE SCALE GENOMIC DNA]</scope>
    <source>
        <strain>Denwood</strain>
        <strain evidence="3">Zambia</strain>
    </source>
</reference>
<protein>
    <submittedName>
        <fullName evidence="2">Uncharacterized protein</fullName>
    </submittedName>
</protein>
<organism evidence="2 3">
    <name type="scientific">Schistosoma mattheei</name>
    <dbReference type="NCBI Taxonomy" id="31246"/>
    <lineage>
        <taxon>Eukaryota</taxon>
        <taxon>Metazoa</taxon>
        <taxon>Spiralia</taxon>
        <taxon>Lophotrochozoa</taxon>
        <taxon>Platyhelminthes</taxon>
        <taxon>Trematoda</taxon>
        <taxon>Digenea</taxon>
        <taxon>Strigeidida</taxon>
        <taxon>Schistosomatoidea</taxon>
        <taxon>Schistosomatidae</taxon>
        <taxon>Schistosoma</taxon>
    </lineage>
</organism>
<evidence type="ECO:0000313" key="3">
    <source>
        <dbReference type="Proteomes" id="UP000269396"/>
    </source>
</evidence>
<evidence type="ECO:0000256" key="1">
    <source>
        <dbReference type="SAM" id="MobiDB-lite"/>
    </source>
</evidence>
<gene>
    <name evidence="2" type="ORF">SMTD_LOCUS17759</name>
</gene>
<sequence>MSVQHTERSTPALQKPSEPPKSNFYPATQRPTSSPCQQRFIQPMLPRQNTQLEVSFLRQSTPNSGSSSSLPMAFA</sequence>